<organism evidence="1 2">
    <name type="scientific">Fusarium oxysporum NRRL 32931</name>
    <dbReference type="NCBI Taxonomy" id="660029"/>
    <lineage>
        <taxon>Eukaryota</taxon>
        <taxon>Fungi</taxon>
        <taxon>Dikarya</taxon>
        <taxon>Ascomycota</taxon>
        <taxon>Pezizomycotina</taxon>
        <taxon>Sordariomycetes</taxon>
        <taxon>Hypocreomycetidae</taxon>
        <taxon>Hypocreales</taxon>
        <taxon>Nectriaceae</taxon>
        <taxon>Fusarium</taxon>
        <taxon>Fusarium oxysporum species complex</taxon>
    </lineage>
</organism>
<dbReference type="AlphaFoldDB" id="W9HQY1"/>
<evidence type="ECO:0000313" key="1">
    <source>
        <dbReference type="EMBL" id="EWY83390.1"/>
    </source>
</evidence>
<evidence type="ECO:0000313" key="2">
    <source>
        <dbReference type="Proteomes" id="UP000030753"/>
    </source>
</evidence>
<dbReference type="Proteomes" id="UP000030753">
    <property type="component" value="Unassembled WGS sequence"/>
</dbReference>
<dbReference type="EMBL" id="JH717847">
    <property type="protein sequence ID" value="EWY83390.1"/>
    <property type="molecule type" value="Genomic_DNA"/>
</dbReference>
<sequence length="39" mass="4695">MRTTQILQSMLRRDCWQQFSSATLQVGMILEIWPKRDII</sequence>
<accession>W9HQY1</accession>
<dbReference type="HOGENOM" id="CLU_3320048_0_0_1"/>
<name>W9HQY1_FUSOX</name>
<protein>
    <submittedName>
        <fullName evidence="1">Uncharacterized protein</fullName>
    </submittedName>
</protein>
<proteinExistence type="predicted"/>
<gene>
    <name evidence="1" type="ORF">FOYG_13219</name>
</gene>
<reference evidence="1 2" key="1">
    <citation type="submission" date="2011-06" db="EMBL/GenBank/DDBJ databases">
        <title>The Genome Sequence of Fusarium oxysporum FOSC 3-a.</title>
        <authorList>
            <consortium name="The Broad Institute Genome Sequencing Platform"/>
            <person name="Ma L.-J."/>
            <person name="Gale L.R."/>
            <person name="Schwartz D.C."/>
            <person name="Zhou S."/>
            <person name="Corby-Kistler H."/>
            <person name="Young S.K."/>
            <person name="Zeng Q."/>
            <person name="Gargeya S."/>
            <person name="Fitzgerald M."/>
            <person name="Haas B."/>
            <person name="Abouelleil A."/>
            <person name="Alvarado L."/>
            <person name="Arachchi H.M."/>
            <person name="Berlin A."/>
            <person name="Brown A."/>
            <person name="Chapman S.B."/>
            <person name="Chen Z."/>
            <person name="Dunbar C."/>
            <person name="Freedman E."/>
            <person name="Gearin G."/>
            <person name="Gellesch M."/>
            <person name="Goldberg J."/>
            <person name="Griggs A."/>
            <person name="Gujja S."/>
            <person name="Heiman D."/>
            <person name="Howarth C."/>
            <person name="Larson L."/>
            <person name="Lui A."/>
            <person name="MacDonald P.J.P."/>
            <person name="Mehta T."/>
            <person name="Montmayeur A."/>
            <person name="Murphy C."/>
            <person name="Neiman D."/>
            <person name="Pearson M."/>
            <person name="Priest M."/>
            <person name="Roberts A."/>
            <person name="Saif S."/>
            <person name="Shea T."/>
            <person name="Shenoy N."/>
            <person name="Sisk P."/>
            <person name="Stolte C."/>
            <person name="Sykes S."/>
            <person name="Wortman J."/>
            <person name="Nusbaum C."/>
            <person name="Birren B."/>
        </authorList>
    </citation>
    <scope>NUCLEOTIDE SEQUENCE [LARGE SCALE GENOMIC DNA]</scope>
    <source>
        <strain evidence="2">FOSC 3-a</strain>
    </source>
</reference>